<keyword evidence="3" id="KW-0663">Pyridoxal phosphate</keyword>
<dbReference type="InterPro" id="IPR004839">
    <property type="entry name" value="Aminotransferase_I/II_large"/>
</dbReference>
<dbReference type="PANTHER" id="PTHR43525:SF2">
    <property type="entry name" value="CYSTATHIONINE BETA-LYASE-RELATED"/>
    <property type="match status" value="1"/>
</dbReference>
<dbReference type="GO" id="GO:0047804">
    <property type="term" value="F:cysteine-S-conjugate beta-lyase activity"/>
    <property type="evidence" value="ECO:0007669"/>
    <property type="project" value="UniProtKB-EC"/>
</dbReference>
<dbReference type="GO" id="GO:0030170">
    <property type="term" value="F:pyridoxal phosphate binding"/>
    <property type="evidence" value="ECO:0007669"/>
    <property type="project" value="InterPro"/>
</dbReference>
<comment type="cofactor">
    <cofactor evidence="1">
        <name>pyridoxal 5'-phosphate</name>
        <dbReference type="ChEBI" id="CHEBI:597326"/>
    </cofactor>
</comment>
<organism evidence="7">
    <name type="scientific">freshwater metagenome</name>
    <dbReference type="NCBI Taxonomy" id="449393"/>
    <lineage>
        <taxon>unclassified sequences</taxon>
        <taxon>metagenomes</taxon>
        <taxon>ecological metagenomes</taxon>
    </lineage>
</organism>
<proteinExistence type="inferred from homology"/>
<accession>A0A6J6WPT2</accession>
<evidence type="ECO:0000259" key="6">
    <source>
        <dbReference type="Pfam" id="PF00155"/>
    </source>
</evidence>
<feature type="domain" description="Aminotransferase class I/classII large" evidence="6">
    <location>
        <begin position="58"/>
        <end position="378"/>
    </location>
</feature>
<dbReference type="PANTHER" id="PTHR43525">
    <property type="entry name" value="PROTEIN MALY"/>
    <property type="match status" value="1"/>
</dbReference>
<dbReference type="InterPro" id="IPR015421">
    <property type="entry name" value="PyrdxlP-dep_Trfase_major"/>
</dbReference>
<dbReference type="EC" id="4.4.1.13" evidence="2"/>
<dbReference type="InterPro" id="IPR015424">
    <property type="entry name" value="PyrdxlP-dep_Trfase"/>
</dbReference>
<keyword evidence="4" id="KW-0456">Lyase</keyword>
<evidence type="ECO:0000313" key="7">
    <source>
        <dbReference type="EMBL" id="CAB4786752.1"/>
    </source>
</evidence>
<evidence type="ECO:0000256" key="4">
    <source>
        <dbReference type="ARBA" id="ARBA00023239"/>
    </source>
</evidence>
<protein>
    <recommendedName>
        <fullName evidence="2">cysteine-S-conjugate beta-lyase</fullName>
        <ecNumber evidence="2">4.4.1.13</ecNumber>
    </recommendedName>
</protein>
<dbReference type="InterPro" id="IPR051798">
    <property type="entry name" value="Class-II_PLP-Dep_Aminotrans"/>
</dbReference>
<reference evidence="7" key="1">
    <citation type="submission" date="2020-05" db="EMBL/GenBank/DDBJ databases">
        <authorList>
            <person name="Chiriac C."/>
            <person name="Salcher M."/>
            <person name="Ghai R."/>
            <person name="Kavagutti S V."/>
        </authorList>
    </citation>
    <scope>NUCLEOTIDE SEQUENCE</scope>
</reference>
<dbReference type="SUPFAM" id="SSF53383">
    <property type="entry name" value="PLP-dependent transferases"/>
    <property type="match status" value="1"/>
</dbReference>
<comment type="similarity">
    <text evidence="5">Belongs to the class-II pyridoxal-phosphate-dependent aminotransferase family. MalY/PatB cystathionine beta-lyase subfamily.</text>
</comment>
<dbReference type="Gene3D" id="3.40.640.10">
    <property type="entry name" value="Type I PLP-dependent aspartate aminotransferase-like (Major domain)"/>
    <property type="match status" value="1"/>
</dbReference>
<evidence type="ECO:0000256" key="1">
    <source>
        <dbReference type="ARBA" id="ARBA00001933"/>
    </source>
</evidence>
<evidence type="ECO:0000256" key="5">
    <source>
        <dbReference type="ARBA" id="ARBA00037974"/>
    </source>
</evidence>
<dbReference type="AlphaFoldDB" id="A0A6J6WPT2"/>
<dbReference type="Gene3D" id="3.90.1150.10">
    <property type="entry name" value="Aspartate Aminotransferase, domain 1"/>
    <property type="match status" value="1"/>
</dbReference>
<dbReference type="EMBL" id="CAFAAC010000033">
    <property type="protein sequence ID" value="CAB4786752.1"/>
    <property type="molecule type" value="Genomic_DNA"/>
</dbReference>
<gene>
    <name evidence="7" type="ORF">UFOPK2967_00655</name>
</gene>
<name>A0A6J6WPT2_9ZZZZ</name>
<evidence type="ECO:0000256" key="2">
    <source>
        <dbReference type="ARBA" id="ARBA00012224"/>
    </source>
</evidence>
<dbReference type="CDD" id="cd00609">
    <property type="entry name" value="AAT_like"/>
    <property type="match status" value="1"/>
</dbReference>
<dbReference type="Pfam" id="PF00155">
    <property type="entry name" value="Aminotran_1_2"/>
    <property type="match status" value="1"/>
</dbReference>
<evidence type="ECO:0000256" key="3">
    <source>
        <dbReference type="ARBA" id="ARBA00022898"/>
    </source>
</evidence>
<dbReference type="InterPro" id="IPR015422">
    <property type="entry name" value="PyrdxlP-dep_Trfase_small"/>
</dbReference>
<sequence>MAKVEVREFTPAEMRHHRSEKWRDAPADVLPLPVAEMDFEIAEPIRNLLIEMVQRSDLGYLGPIPELGITFAKFAKNRWQWTLDPEQIHTVTDVGVGVVEVLRLFTKPGDKVLISSPVYHNFYTWVNETGVEKVDVPFLQNKNGWEIDFDGIKQAYKSGIKVHILCSPHNPIGRVYLKDELLQIAQLAHEHGVVVISDEIHAPLTFAESTFIPFLSLGPVAQGVGVTITAASKAWNIAGLKCAIVVTQNDAMSKRISALPPATHYRASLLGAFATATAFADCEPWLDAVLEKLDSNRRFLKKILNEKLPTVRYEIPECSYLAWIDLASLNLGENPTKVLLEKGKVSFNPGHTFGPHTGQFTRLNFATSQNVLTQAVDRMVQAL</sequence>